<keyword evidence="3" id="KW-1185">Reference proteome</keyword>
<dbReference type="PANTHER" id="PTHR35585">
    <property type="entry name" value="HHE DOMAIN PROTEIN (AFU_ORTHOLOGUE AFUA_4G00730)"/>
    <property type="match status" value="1"/>
</dbReference>
<dbReference type="PANTHER" id="PTHR35585:SF1">
    <property type="entry name" value="HHE DOMAIN PROTEIN (AFU_ORTHOLOGUE AFUA_4G00730)"/>
    <property type="match status" value="1"/>
</dbReference>
<evidence type="ECO:0000259" key="1">
    <source>
        <dbReference type="Pfam" id="PF01814"/>
    </source>
</evidence>
<dbReference type="AlphaFoldDB" id="A0A543FSL6"/>
<dbReference type="Gene3D" id="1.20.120.520">
    <property type="entry name" value="nmb1532 protein domain like"/>
    <property type="match status" value="1"/>
</dbReference>
<gene>
    <name evidence="2" type="ORF">FB388_4012</name>
</gene>
<dbReference type="Proteomes" id="UP000319818">
    <property type="component" value="Unassembled WGS sequence"/>
</dbReference>
<dbReference type="EMBL" id="VFPH01000002">
    <property type="protein sequence ID" value="TQM36826.1"/>
    <property type="molecule type" value="Genomic_DNA"/>
</dbReference>
<comment type="caution">
    <text evidence="2">The sequence shown here is derived from an EMBL/GenBank/DDBJ whole genome shotgun (WGS) entry which is preliminary data.</text>
</comment>
<protein>
    <submittedName>
        <fullName evidence="2">Hemerythrin HHE cation binding domain-containing protein</fullName>
    </submittedName>
</protein>
<evidence type="ECO:0000313" key="2">
    <source>
        <dbReference type="EMBL" id="TQM36826.1"/>
    </source>
</evidence>
<dbReference type="Pfam" id="PF01814">
    <property type="entry name" value="Hemerythrin"/>
    <property type="match status" value="1"/>
</dbReference>
<organism evidence="2 3">
    <name type="scientific">Pseudonocardia cypriaca</name>
    <dbReference type="NCBI Taxonomy" id="882449"/>
    <lineage>
        <taxon>Bacteria</taxon>
        <taxon>Bacillati</taxon>
        <taxon>Actinomycetota</taxon>
        <taxon>Actinomycetes</taxon>
        <taxon>Pseudonocardiales</taxon>
        <taxon>Pseudonocardiaceae</taxon>
        <taxon>Pseudonocardia</taxon>
    </lineage>
</organism>
<dbReference type="OrthoDB" id="9793637at2"/>
<reference evidence="2 3" key="1">
    <citation type="submission" date="2019-06" db="EMBL/GenBank/DDBJ databases">
        <title>Sequencing the genomes of 1000 actinobacteria strains.</title>
        <authorList>
            <person name="Klenk H.-P."/>
        </authorList>
    </citation>
    <scope>NUCLEOTIDE SEQUENCE [LARGE SCALE GENOMIC DNA]</scope>
    <source>
        <strain evidence="2 3">DSM 45511</strain>
    </source>
</reference>
<proteinExistence type="predicted"/>
<dbReference type="InterPro" id="IPR012312">
    <property type="entry name" value="Hemerythrin-like"/>
</dbReference>
<evidence type="ECO:0000313" key="3">
    <source>
        <dbReference type="Proteomes" id="UP000319818"/>
    </source>
</evidence>
<dbReference type="RefSeq" id="WP_142103678.1">
    <property type="nucleotide sequence ID" value="NZ_VFPH01000002.1"/>
</dbReference>
<name>A0A543FSL6_9PSEU</name>
<accession>A0A543FSL6</accession>
<feature type="domain" description="Hemerythrin-like" evidence="1">
    <location>
        <begin position="25"/>
        <end position="143"/>
    </location>
</feature>
<sequence>MTGPSRHRSIAEQTVEQLGGRASILARQRADHERLARLMERVRATEAGGGREHAAALRALARLVFTHAFAEEAVLFPAARRALPEGDPLTLAIEEDHQEVDELVARLDRSSPTDPGHAALLRRTLSVLDQDVRTEEDELLPRLQQVLTRRRLQVLGLQWELVRRVSPTRAHPVVSRRPPGQTLSALPLTVLDRVRDNLQRLDELTGGRLTAAVSALDRVLSGASGAVERLPLLQRGERRETSR</sequence>